<dbReference type="GO" id="GO:0005829">
    <property type="term" value="C:cytosol"/>
    <property type="evidence" value="ECO:0007669"/>
    <property type="project" value="TreeGrafter"/>
</dbReference>
<reference evidence="11" key="2">
    <citation type="submission" date="2021-04" db="EMBL/GenBank/DDBJ databases">
        <authorList>
            <person name="Gilroy R."/>
        </authorList>
    </citation>
    <scope>NUCLEOTIDE SEQUENCE</scope>
    <source>
        <strain evidence="11">ChiW4-1371</strain>
    </source>
</reference>
<feature type="region of interest" description="G5" evidence="7">
    <location>
        <begin position="156"/>
        <end position="158"/>
    </location>
</feature>
<dbReference type="InterPro" id="IPR015946">
    <property type="entry name" value="KH_dom-like_a/b"/>
</dbReference>
<dbReference type="Pfam" id="PF01926">
    <property type="entry name" value="MMR_HSR1"/>
    <property type="match status" value="1"/>
</dbReference>
<evidence type="ECO:0000256" key="5">
    <source>
        <dbReference type="ARBA" id="ARBA00023134"/>
    </source>
</evidence>
<evidence type="ECO:0000256" key="3">
    <source>
        <dbReference type="ARBA" id="ARBA00022741"/>
    </source>
</evidence>
<evidence type="ECO:0000256" key="8">
    <source>
        <dbReference type="RuleBase" id="RU003761"/>
    </source>
</evidence>
<dbReference type="InterPro" id="IPR027417">
    <property type="entry name" value="P-loop_NTPase"/>
</dbReference>
<dbReference type="SUPFAM" id="SSF52540">
    <property type="entry name" value="P-loop containing nucleoside triphosphate hydrolases"/>
    <property type="match status" value="1"/>
</dbReference>
<keyword evidence="6" id="KW-1003">Cell membrane</keyword>
<keyword evidence="6" id="KW-0963">Cytoplasm</keyword>
<dbReference type="InterPro" id="IPR005662">
    <property type="entry name" value="GTPase_Era-like"/>
</dbReference>
<reference evidence="11" key="1">
    <citation type="journal article" date="2021" name="PeerJ">
        <title>Extensive microbial diversity within the chicken gut microbiome revealed by metagenomics and culture.</title>
        <authorList>
            <person name="Gilroy R."/>
            <person name="Ravi A."/>
            <person name="Getino M."/>
            <person name="Pursley I."/>
            <person name="Horton D.L."/>
            <person name="Alikhan N.F."/>
            <person name="Baker D."/>
            <person name="Gharbi K."/>
            <person name="Hall N."/>
            <person name="Watson M."/>
            <person name="Adriaenssens E.M."/>
            <person name="Foster-Nyarko E."/>
            <person name="Jarju S."/>
            <person name="Secka A."/>
            <person name="Antonio M."/>
            <person name="Oren A."/>
            <person name="Chaudhuri R.R."/>
            <person name="La Ragione R."/>
            <person name="Hildebrand F."/>
            <person name="Pallen M.J."/>
        </authorList>
    </citation>
    <scope>NUCLEOTIDE SEQUENCE</scope>
    <source>
        <strain evidence="11">ChiW4-1371</strain>
    </source>
</reference>
<feature type="region of interest" description="G1" evidence="7">
    <location>
        <begin position="18"/>
        <end position="25"/>
    </location>
</feature>
<comment type="subcellular location">
    <subcellularLocation>
        <location evidence="6">Cytoplasm</location>
    </subcellularLocation>
    <subcellularLocation>
        <location evidence="6">Cell membrane</location>
        <topology evidence="6">Peripheral membrane protein</topology>
    </subcellularLocation>
</comment>
<dbReference type="PRINTS" id="PR00326">
    <property type="entry name" value="GTP1OBG"/>
</dbReference>
<dbReference type="InterPro" id="IPR006073">
    <property type="entry name" value="GTP-bd"/>
</dbReference>
<keyword evidence="6" id="KW-0690">Ribosome biogenesis</keyword>
<feature type="region of interest" description="G4" evidence="7">
    <location>
        <begin position="127"/>
        <end position="130"/>
    </location>
</feature>
<evidence type="ECO:0000259" key="9">
    <source>
        <dbReference type="PROSITE" id="PS50823"/>
    </source>
</evidence>
<dbReference type="InterPro" id="IPR030388">
    <property type="entry name" value="G_ERA_dom"/>
</dbReference>
<evidence type="ECO:0000259" key="10">
    <source>
        <dbReference type="PROSITE" id="PS51713"/>
    </source>
</evidence>
<comment type="subunit">
    <text evidence="6">Monomer.</text>
</comment>
<feature type="domain" description="KH type-2" evidence="9">
    <location>
        <begin position="200"/>
        <end position="284"/>
    </location>
</feature>
<dbReference type="PANTHER" id="PTHR42698">
    <property type="entry name" value="GTPASE ERA"/>
    <property type="match status" value="1"/>
</dbReference>
<proteinExistence type="inferred from homology"/>
<keyword evidence="6" id="KW-0699">rRNA-binding</keyword>
<name>A0A9D2GT60_9BACT</name>
<dbReference type="GO" id="GO:0070181">
    <property type="term" value="F:small ribosomal subunit rRNA binding"/>
    <property type="evidence" value="ECO:0007669"/>
    <property type="project" value="UniProtKB-UniRule"/>
</dbReference>
<dbReference type="CDD" id="cd22534">
    <property type="entry name" value="KH-II_Era"/>
    <property type="match status" value="1"/>
</dbReference>
<organism evidence="11 12">
    <name type="scientific">Candidatus Mucispirillum faecigallinarum</name>
    <dbReference type="NCBI Taxonomy" id="2838699"/>
    <lineage>
        <taxon>Bacteria</taxon>
        <taxon>Pseudomonadati</taxon>
        <taxon>Deferribacterota</taxon>
        <taxon>Deferribacteres</taxon>
        <taxon>Deferribacterales</taxon>
        <taxon>Mucispirillaceae</taxon>
        <taxon>Mucispirillum</taxon>
    </lineage>
</organism>
<feature type="region of interest" description="G3" evidence="7">
    <location>
        <begin position="65"/>
        <end position="68"/>
    </location>
</feature>
<dbReference type="NCBIfam" id="TIGR00436">
    <property type="entry name" value="era"/>
    <property type="match status" value="1"/>
</dbReference>
<dbReference type="HAMAP" id="MF_00367">
    <property type="entry name" value="GTPase_Era"/>
    <property type="match status" value="1"/>
</dbReference>
<dbReference type="GO" id="GO:0005886">
    <property type="term" value="C:plasma membrane"/>
    <property type="evidence" value="ECO:0007669"/>
    <property type="project" value="UniProtKB-SubCell"/>
</dbReference>
<dbReference type="GO" id="GO:0003924">
    <property type="term" value="F:GTPase activity"/>
    <property type="evidence" value="ECO:0007669"/>
    <property type="project" value="UniProtKB-UniRule"/>
</dbReference>
<comment type="similarity">
    <text evidence="1 6 7 8">Belongs to the TRAFAC class TrmE-Era-EngA-EngB-Septin-like GTPase superfamily. Era GTPase family.</text>
</comment>
<evidence type="ECO:0000256" key="1">
    <source>
        <dbReference type="ARBA" id="ARBA00007921"/>
    </source>
</evidence>
<dbReference type="GO" id="GO:0043024">
    <property type="term" value="F:ribosomal small subunit binding"/>
    <property type="evidence" value="ECO:0007669"/>
    <property type="project" value="TreeGrafter"/>
</dbReference>
<evidence type="ECO:0000256" key="7">
    <source>
        <dbReference type="PROSITE-ProRule" id="PRU01050"/>
    </source>
</evidence>
<dbReference type="PANTHER" id="PTHR42698:SF1">
    <property type="entry name" value="GTPASE ERA, MITOCHONDRIAL"/>
    <property type="match status" value="1"/>
</dbReference>
<evidence type="ECO:0000256" key="2">
    <source>
        <dbReference type="ARBA" id="ARBA00020484"/>
    </source>
</evidence>
<dbReference type="Gene3D" id="3.40.50.300">
    <property type="entry name" value="P-loop containing nucleotide triphosphate hydrolases"/>
    <property type="match status" value="1"/>
</dbReference>
<feature type="binding site" evidence="6">
    <location>
        <begin position="127"/>
        <end position="130"/>
    </location>
    <ligand>
        <name>GTP</name>
        <dbReference type="ChEBI" id="CHEBI:37565"/>
    </ligand>
</feature>
<comment type="caution">
    <text evidence="11">The sequence shown here is derived from an EMBL/GenBank/DDBJ whole genome shotgun (WGS) entry which is preliminary data.</text>
</comment>
<dbReference type="PROSITE" id="PS50823">
    <property type="entry name" value="KH_TYPE_2"/>
    <property type="match status" value="1"/>
</dbReference>
<feature type="domain" description="Era-type G" evidence="10">
    <location>
        <begin position="10"/>
        <end position="177"/>
    </location>
</feature>
<evidence type="ECO:0000313" key="12">
    <source>
        <dbReference type="Proteomes" id="UP000824176"/>
    </source>
</evidence>
<feature type="binding site" evidence="6">
    <location>
        <begin position="65"/>
        <end position="69"/>
    </location>
    <ligand>
        <name>GTP</name>
        <dbReference type="ChEBI" id="CHEBI:37565"/>
    </ligand>
</feature>
<keyword evidence="5 6" id="KW-0342">GTP-binding</keyword>
<comment type="function">
    <text evidence="6">An essential GTPase that binds both GDP and GTP, with rapid nucleotide exchange. Plays a role in 16S rRNA processing and 30S ribosomal subunit biogenesis and possibly also in cell cycle regulation and energy metabolism.</text>
</comment>
<keyword evidence="3 6" id="KW-0547">Nucleotide-binding</keyword>
<dbReference type="SUPFAM" id="SSF54814">
    <property type="entry name" value="Prokaryotic type KH domain (KH-domain type II)"/>
    <property type="match status" value="1"/>
</dbReference>
<protein>
    <recommendedName>
        <fullName evidence="2 6">GTPase Era</fullName>
    </recommendedName>
</protein>
<dbReference type="Gene3D" id="3.30.300.20">
    <property type="match status" value="1"/>
</dbReference>
<dbReference type="InterPro" id="IPR009019">
    <property type="entry name" value="KH_sf_prok-type"/>
</dbReference>
<feature type="binding site" evidence="6">
    <location>
        <begin position="18"/>
        <end position="25"/>
    </location>
    <ligand>
        <name>GTP</name>
        <dbReference type="ChEBI" id="CHEBI:37565"/>
    </ligand>
</feature>
<keyword evidence="6" id="KW-0472">Membrane</keyword>
<dbReference type="Proteomes" id="UP000824176">
    <property type="component" value="Unassembled WGS sequence"/>
</dbReference>
<dbReference type="GO" id="GO:0000028">
    <property type="term" value="P:ribosomal small subunit assembly"/>
    <property type="evidence" value="ECO:0007669"/>
    <property type="project" value="TreeGrafter"/>
</dbReference>
<dbReference type="NCBIfam" id="TIGR00231">
    <property type="entry name" value="small_GTP"/>
    <property type="match status" value="1"/>
</dbReference>
<sequence>MSSEEIKPFHAGLIALTGLPNAGKSTLLNTIIGEKIAIVSHTPQTTRNAIYGIKTTKEYQAIFVDTPGFHSPKNSLNKAIVQQAIDSLSIVDVICLLVEAGGKRGKDFNNLVSLIKDAPQEKILIITKIDAVPKETVYKTAEEIFPLCKFKHVLPVSAVKNINVDTLMNLLYDELPENIMQYDEDLITTQPEKFLISEYIREQIFMRLRNEVPHDTLVYVEDYSDKSKMMEINAIIYVNRESQKGIVIGEGGSMLKKIGTAARQNLESFFDKKVRLNLWVKVKENWVARPEYLDMQGL</sequence>
<dbReference type="NCBIfam" id="NF000908">
    <property type="entry name" value="PRK00089.1"/>
    <property type="match status" value="1"/>
</dbReference>
<dbReference type="PROSITE" id="PS51713">
    <property type="entry name" value="G_ERA"/>
    <property type="match status" value="1"/>
</dbReference>
<dbReference type="AlphaFoldDB" id="A0A9D2GT60"/>
<gene>
    <name evidence="6 11" type="primary">era</name>
    <name evidence="11" type="ORF">H9804_02330</name>
</gene>
<keyword evidence="4 6" id="KW-0694">RNA-binding</keyword>
<dbReference type="InterPro" id="IPR004044">
    <property type="entry name" value="KH_dom_type_2"/>
</dbReference>
<accession>A0A9D2GT60</accession>
<dbReference type="GO" id="GO:0005525">
    <property type="term" value="F:GTP binding"/>
    <property type="evidence" value="ECO:0007669"/>
    <property type="project" value="UniProtKB-UniRule"/>
</dbReference>
<dbReference type="InterPro" id="IPR005225">
    <property type="entry name" value="Small_GTP-bd"/>
</dbReference>
<dbReference type="EMBL" id="DXAQ01000033">
    <property type="protein sequence ID" value="HIZ88756.1"/>
    <property type="molecule type" value="Genomic_DNA"/>
</dbReference>
<feature type="region of interest" description="G2" evidence="7">
    <location>
        <begin position="44"/>
        <end position="48"/>
    </location>
</feature>
<evidence type="ECO:0000313" key="11">
    <source>
        <dbReference type="EMBL" id="HIZ88756.1"/>
    </source>
</evidence>
<evidence type="ECO:0000256" key="4">
    <source>
        <dbReference type="ARBA" id="ARBA00022884"/>
    </source>
</evidence>
<dbReference type="Pfam" id="PF07650">
    <property type="entry name" value="KH_2"/>
    <property type="match status" value="1"/>
</dbReference>
<dbReference type="CDD" id="cd04163">
    <property type="entry name" value="Era"/>
    <property type="match status" value="1"/>
</dbReference>
<evidence type="ECO:0000256" key="6">
    <source>
        <dbReference type="HAMAP-Rule" id="MF_00367"/>
    </source>
</evidence>